<dbReference type="EMBL" id="CAXDID020000494">
    <property type="protein sequence ID" value="CAL6097324.1"/>
    <property type="molecule type" value="Genomic_DNA"/>
</dbReference>
<organism evidence="1">
    <name type="scientific">Hexamita inflata</name>
    <dbReference type="NCBI Taxonomy" id="28002"/>
    <lineage>
        <taxon>Eukaryota</taxon>
        <taxon>Metamonada</taxon>
        <taxon>Diplomonadida</taxon>
        <taxon>Hexamitidae</taxon>
        <taxon>Hexamitinae</taxon>
        <taxon>Hexamita</taxon>
    </lineage>
</organism>
<sequence length="205" mass="24024">MTDKNQQPVEILRPLCEIDRKIYGYYMQGLSITEINKVLAQELNENGTKNTHRVQQFTCICKKLTIGPNIRFGRDGHFKSDDDLVTRGIAQKDIQRALQILKFHCETIREPLGLQNFQKFTTIAILQGLNDGTIAWESDFDSFEVQVAALKRYFPDILRRIGAFLTRISVEEWDYRVQKNEEIKAKKMRFQRYLDDVPTQTFEEL</sequence>
<evidence type="ECO:0000313" key="2">
    <source>
        <dbReference type="EMBL" id="CAL6097324.1"/>
    </source>
</evidence>
<evidence type="ECO:0000313" key="3">
    <source>
        <dbReference type="Proteomes" id="UP001642409"/>
    </source>
</evidence>
<reference evidence="1" key="1">
    <citation type="submission" date="2023-06" db="EMBL/GenBank/DDBJ databases">
        <authorList>
            <person name="Kurt Z."/>
        </authorList>
    </citation>
    <scope>NUCLEOTIDE SEQUENCE</scope>
</reference>
<name>A0AA86TYK5_9EUKA</name>
<keyword evidence="3" id="KW-1185">Reference proteome</keyword>
<reference evidence="2 3" key="2">
    <citation type="submission" date="2024-07" db="EMBL/GenBank/DDBJ databases">
        <authorList>
            <person name="Akdeniz Z."/>
        </authorList>
    </citation>
    <scope>NUCLEOTIDE SEQUENCE [LARGE SCALE GENOMIC DNA]</scope>
</reference>
<dbReference type="AlphaFoldDB" id="A0AA86TYK5"/>
<evidence type="ECO:0000313" key="1">
    <source>
        <dbReference type="EMBL" id="CAI9933534.1"/>
    </source>
</evidence>
<comment type="caution">
    <text evidence="1">The sequence shown here is derived from an EMBL/GenBank/DDBJ whole genome shotgun (WGS) entry which is preliminary data.</text>
</comment>
<protein>
    <submittedName>
        <fullName evidence="2">Hypothetical_protein</fullName>
    </submittedName>
</protein>
<gene>
    <name evidence="1" type="ORF">HINF_LOCUS21179</name>
    <name evidence="2" type="ORF">HINF_LOCUS68874</name>
</gene>
<dbReference type="EMBL" id="CATOUU010000543">
    <property type="protein sequence ID" value="CAI9933534.1"/>
    <property type="molecule type" value="Genomic_DNA"/>
</dbReference>
<proteinExistence type="predicted"/>
<accession>A0AA86TYK5</accession>
<dbReference type="Proteomes" id="UP001642409">
    <property type="component" value="Unassembled WGS sequence"/>
</dbReference>